<evidence type="ECO:0000256" key="1">
    <source>
        <dbReference type="SAM" id="Phobius"/>
    </source>
</evidence>
<keyword evidence="1" id="KW-0812">Transmembrane</keyword>
<dbReference type="EMBL" id="BMUW01000004">
    <property type="protein sequence ID" value="GGZ53393.1"/>
    <property type="molecule type" value="Genomic_DNA"/>
</dbReference>
<evidence type="ECO:0000313" key="3">
    <source>
        <dbReference type="Proteomes" id="UP000624183"/>
    </source>
</evidence>
<keyword evidence="1" id="KW-0472">Membrane</keyword>
<accession>A0ABQ3BPB8</accession>
<keyword evidence="1" id="KW-1133">Transmembrane helix</keyword>
<dbReference type="Proteomes" id="UP000624183">
    <property type="component" value="Unassembled WGS sequence"/>
</dbReference>
<gene>
    <name evidence="2" type="ORF">GCM10010328_30260</name>
</gene>
<keyword evidence="3" id="KW-1185">Reference proteome</keyword>
<name>A0ABQ3BPB8_9ACTN</name>
<protein>
    <submittedName>
        <fullName evidence="2">Uncharacterized protein</fullName>
    </submittedName>
</protein>
<proteinExistence type="predicted"/>
<comment type="caution">
    <text evidence="2">The sequence shown here is derived from an EMBL/GenBank/DDBJ whole genome shotgun (WGS) entry which is preliminary data.</text>
</comment>
<evidence type="ECO:0000313" key="2">
    <source>
        <dbReference type="EMBL" id="GGZ53393.1"/>
    </source>
</evidence>
<organism evidence="2 3">
    <name type="scientific">Streptomyces rubiginosohelvolus</name>
    <dbReference type="NCBI Taxonomy" id="67362"/>
    <lineage>
        <taxon>Bacteria</taxon>
        <taxon>Bacillati</taxon>
        <taxon>Actinomycetota</taxon>
        <taxon>Actinomycetes</taxon>
        <taxon>Kitasatosporales</taxon>
        <taxon>Streptomycetaceae</taxon>
        <taxon>Streptomyces</taxon>
    </lineage>
</organism>
<feature type="transmembrane region" description="Helical" evidence="1">
    <location>
        <begin position="58"/>
        <end position="78"/>
    </location>
</feature>
<reference evidence="3" key="1">
    <citation type="journal article" date="2019" name="Int. J. Syst. Evol. Microbiol.">
        <title>The Global Catalogue of Microorganisms (GCM) 10K type strain sequencing project: providing services to taxonomists for standard genome sequencing and annotation.</title>
        <authorList>
            <consortium name="The Broad Institute Genomics Platform"/>
            <consortium name="The Broad Institute Genome Sequencing Center for Infectious Disease"/>
            <person name="Wu L."/>
            <person name="Ma J."/>
        </authorList>
    </citation>
    <scope>NUCLEOTIDE SEQUENCE [LARGE SCALE GENOMIC DNA]</scope>
    <source>
        <strain evidence="3">JCM 4602</strain>
    </source>
</reference>
<sequence>MAYPRSVRGVLPAHARHCFAALQTGHSHGGKTCEADGVAWGVTSAFSRKTRVTPARSTWYTLSVIRAVSALMLTPWGWGGAG</sequence>